<dbReference type="SUPFAM" id="SSF51905">
    <property type="entry name" value="FAD/NAD(P)-binding domain"/>
    <property type="match status" value="1"/>
</dbReference>
<sequence length="476" mass="53410">MTQAKKQHQTQALHPESAHAIVIGGSIAGLLAARVLTDHFERVTIVERDPLPSEPQARPGVPQSQHTHILLTQGYHSLETLFPGIGDSLVAQGATRIDWLAECPIMFPSGWAPRFPSEIKAPLCSRTLLEQVIRQQLERNDRIRWATPCTVTQFIPHPQRAALHAVQIKDAQGKIAELSAQLIVDASGRNSHAPQWLQHLGYAPPQETIIDSGLGYASRWYRRPCEFFEDWKSIYVMAQAPNYPCLGALFQLEDDRWLVTLMGINHNYPSTNEAGFLDFASHLRSPVIYEAIKAAEPLSKIYSYRGTANRQRHYEKLTQLPENFISIGDAICAFNPVYGQGVTIAAESAIALGQCLQHQHKRYGAGQWTGFSRYFHQQLVSVTRTPWLMATGEDLRWPQTVGNQPDLITKLLQWYMDQVVSLINEEGDVYQAFLEVVHRLKAPTSLLHSQILKKVIAKRISHPSGEVSTSSVRGQL</sequence>
<dbReference type="EC" id="1.14.13.-" evidence="1"/>
<dbReference type="InterPro" id="IPR036188">
    <property type="entry name" value="FAD/NAD-bd_sf"/>
</dbReference>
<dbReference type="GO" id="GO:0016491">
    <property type="term" value="F:oxidoreductase activity"/>
    <property type="evidence" value="ECO:0007669"/>
    <property type="project" value="UniProtKB-KW"/>
</dbReference>
<dbReference type="EMBL" id="PQWO01000008">
    <property type="protein sequence ID" value="PZD72744.1"/>
    <property type="molecule type" value="Genomic_DNA"/>
</dbReference>
<dbReference type="PANTHER" id="PTHR43422:SF3">
    <property type="entry name" value="THIAMINE THIAZOLE SYNTHASE"/>
    <property type="match status" value="1"/>
</dbReference>
<dbReference type="Proteomes" id="UP000248857">
    <property type="component" value="Unassembled WGS sequence"/>
</dbReference>
<organism evidence="1 2">
    <name type="scientific">Acaryochloris thomasi RCC1774</name>
    <dbReference type="NCBI Taxonomy" id="1764569"/>
    <lineage>
        <taxon>Bacteria</taxon>
        <taxon>Bacillati</taxon>
        <taxon>Cyanobacteriota</taxon>
        <taxon>Cyanophyceae</taxon>
        <taxon>Acaryochloridales</taxon>
        <taxon>Acaryochloridaceae</taxon>
        <taxon>Acaryochloris</taxon>
        <taxon>Acaryochloris thomasi</taxon>
    </lineage>
</organism>
<dbReference type="OrthoDB" id="9790035at2"/>
<comment type="caution">
    <text evidence="1">The sequence shown here is derived from an EMBL/GenBank/DDBJ whole genome shotgun (WGS) entry which is preliminary data.</text>
</comment>
<reference evidence="1 2" key="1">
    <citation type="journal article" date="2018" name="Sci. Rep.">
        <title>A novel species of the marine cyanobacterium Acaryochloris with a unique pigment content and lifestyle.</title>
        <authorList>
            <person name="Partensky F."/>
            <person name="Six C."/>
            <person name="Ratin M."/>
            <person name="Garczarek L."/>
            <person name="Vaulot D."/>
            <person name="Probert I."/>
            <person name="Calteau A."/>
            <person name="Gourvil P."/>
            <person name="Marie D."/>
            <person name="Grebert T."/>
            <person name="Bouchier C."/>
            <person name="Le Panse S."/>
            <person name="Gachenot M."/>
            <person name="Rodriguez F."/>
            <person name="Garrido J.L."/>
        </authorList>
    </citation>
    <scope>NUCLEOTIDE SEQUENCE [LARGE SCALE GENOMIC DNA]</scope>
    <source>
        <strain evidence="1 2">RCC1774</strain>
    </source>
</reference>
<dbReference type="RefSeq" id="WP_110986816.1">
    <property type="nucleotide sequence ID" value="NZ_CAWNWM010000008.1"/>
</dbReference>
<keyword evidence="2" id="KW-1185">Reference proteome</keyword>
<dbReference type="AlphaFoldDB" id="A0A2W1JRW7"/>
<evidence type="ECO:0000313" key="2">
    <source>
        <dbReference type="Proteomes" id="UP000248857"/>
    </source>
</evidence>
<dbReference type="PANTHER" id="PTHR43422">
    <property type="entry name" value="THIAMINE THIAZOLE SYNTHASE"/>
    <property type="match status" value="1"/>
</dbReference>
<name>A0A2W1JRW7_9CYAN</name>
<protein>
    <submittedName>
        <fullName evidence="1">Epoxidase LasC</fullName>
        <ecNumber evidence="1">1.14.13.-</ecNumber>
    </submittedName>
</protein>
<gene>
    <name evidence="1" type="ORF">C1752_03280</name>
</gene>
<accession>A0A2W1JRW7</accession>
<dbReference type="Gene3D" id="3.50.50.60">
    <property type="entry name" value="FAD/NAD(P)-binding domain"/>
    <property type="match status" value="1"/>
</dbReference>
<evidence type="ECO:0000313" key="1">
    <source>
        <dbReference type="EMBL" id="PZD72744.1"/>
    </source>
</evidence>
<keyword evidence="1" id="KW-0560">Oxidoreductase</keyword>
<proteinExistence type="predicted"/>